<dbReference type="AlphaFoldDB" id="A0A5A7MHM7"/>
<dbReference type="Gene3D" id="2.40.160.10">
    <property type="entry name" value="Porin"/>
    <property type="match status" value="1"/>
</dbReference>
<evidence type="ECO:0000313" key="13">
    <source>
        <dbReference type="EMBL" id="GEQ76424.1"/>
    </source>
</evidence>
<sequence>MKSQIFALFGVTAALASHAQSNVSVFGSIDLNVTYAKAGNQHVTGMDQGGYLLPSRIGFRGTEDLGGGLTAGFWLEAAVLPDTGATQSAFFGRRSTVSLASRQLGEIRLGRDYTPAFWNVSQFSPFGTVGVGGSSNLIDGWPLGSHGAKTLSRASNSIGYFLPKNELGIYGQLSYAAGENVDGAKYLGGRIGYAKGPFNIAAAYGQTKMAAGDYKTATLGGSYDFGVVKAYANYLQQKLEGYKQNYYLIGAAIPVSGAGTIKTSVAQAKVSGTSDKARQIAVGYDYKLSKRTTLYTAYSHISNKGNSAYVTADVSPEGSPGQNSQGVQFGINHSF</sequence>
<dbReference type="GO" id="GO:0015288">
    <property type="term" value="F:porin activity"/>
    <property type="evidence" value="ECO:0007669"/>
    <property type="project" value="UniProtKB-KW"/>
</dbReference>
<dbReference type="RefSeq" id="WP_149356183.1">
    <property type="nucleotide sequence ID" value="NZ_BKBW01000006.1"/>
</dbReference>
<accession>A0A5A7MHM7</accession>
<dbReference type="GO" id="GO:0009279">
    <property type="term" value="C:cell outer membrane"/>
    <property type="evidence" value="ECO:0007669"/>
    <property type="project" value="UniProtKB-SubCell"/>
</dbReference>
<reference evidence="13 14" key="1">
    <citation type="journal article" date="2019" name="Microbiol. Resour. Announc.">
        <title>Draft Genome Sequence of Comamonas testosteroni TA441, a Bacterium That Has a Cryptic Phenol Degradation Gene Cluster.</title>
        <authorList>
            <person name="Arai H."/>
            <person name="Ishii M."/>
        </authorList>
    </citation>
    <scope>NUCLEOTIDE SEQUENCE [LARGE SCALE GENOMIC DNA]</scope>
    <source>
        <strain evidence="13 14">TA441</strain>
    </source>
</reference>
<dbReference type="SUPFAM" id="SSF56935">
    <property type="entry name" value="Porins"/>
    <property type="match status" value="1"/>
</dbReference>
<keyword evidence="9" id="KW-0472">Membrane</keyword>
<evidence type="ECO:0000256" key="8">
    <source>
        <dbReference type="ARBA" id="ARBA00023114"/>
    </source>
</evidence>
<proteinExistence type="predicted"/>
<keyword evidence="3" id="KW-0813">Transport</keyword>
<dbReference type="PANTHER" id="PTHR34501">
    <property type="entry name" value="PROTEIN YDDL-RELATED"/>
    <property type="match status" value="1"/>
</dbReference>
<dbReference type="Proteomes" id="UP000323105">
    <property type="component" value="Unassembled WGS sequence"/>
</dbReference>
<dbReference type="Pfam" id="PF13609">
    <property type="entry name" value="Porin_4"/>
    <property type="match status" value="1"/>
</dbReference>
<keyword evidence="6 11" id="KW-0732">Signal</keyword>
<evidence type="ECO:0000313" key="14">
    <source>
        <dbReference type="Proteomes" id="UP000323105"/>
    </source>
</evidence>
<evidence type="ECO:0000256" key="6">
    <source>
        <dbReference type="ARBA" id="ARBA00022729"/>
    </source>
</evidence>
<keyword evidence="10" id="KW-0998">Cell outer membrane</keyword>
<dbReference type="InterPro" id="IPR002299">
    <property type="entry name" value="Porin_Neis"/>
</dbReference>
<keyword evidence="4" id="KW-1134">Transmembrane beta strand</keyword>
<dbReference type="EMBL" id="BKBW01000006">
    <property type="protein sequence ID" value="GEQ76424.1"/>
    <property type="molecule type" value="Genomic_DNA"/>
</dbReference>
<organism evidence="13 14">
    <name type="scientific">Comamonas testosteroni</name>
    <name type="common">Pseudomonas testosteroni</name>
    <dbReference type="NCBI Taxonomy" id="285"/>
    <lineage>
        <taxon>Bacteria</taxon>
        <taxon>Pseudomonadati</taxon>
        <taxon>Pseudomonadota</taxon>
        <taxon>Betaproteobacteria</taxon>
        <taxon>Burkholderiales</taxon>
        <taxon>Comamonadaceae</taxon>
        <taxon>Comamonas</taxon>
    </lineage>
</organism>
<comment type="subcellular location">
    <subcellularLocation>
        <location evidence="1">Cell outer membrane</location>
        <topology evidence="1">Multi-pass membrane protein</topology>
    </subcellularLocation>
</comment>
<evidence type="ECO:0000256" key="3">
    <source>
        <dbReference type="ARBA" id="ARBA00022448"/>
    </source>
</evidence>
<protein>
    <submittedName>
        <fullName evidence="13">Porin</fullName>
    </submittedName>
</protein>
<feature type="signal peptide" evidence="11">
    <location>
        <begin position="1"/>
        <end position="19"/>
    </location>
</feature>
<name>A0A5A7MHM7_COMTE</name>
<dbReference type="InterPro" id="IPR050298">
    <property type="entry name" value="Gram-neg_bact_OMP"/>
</dbReference>
<dbReference type="PANTHER" id="PTHR34501:SF9">
    <property type="entry name" value="MAJOR OUTER MEMBRANE PROTEIN P.IA"/>
    <property type="match status" value="1"/>
</dbReference>
<evidence type="ECO:0000256" key="1">
    <source>
        <dbReference type="ARBA" id="ARBA00004571"/>
    </source>
</evidence>
<evidence type="ECO:0000256" key="4">
    <source>
        <dbReference type="ARBA" id="ARBA00022452"/>
    </source>
</evidence>
<feature type="domain" description="Porin" evidence="12">
    <location>
        <begin position="11"/>
        <end position="306"/>
    </location>
</feature>
<comment type="caution">
    <text evidence="13">The sequence shown here is derived from an EMBL/GenBank/DDBJ whole genome shotgun (WGS) entry which is preliminary data.</text>
</comment>
<dbReference type="InterPro" id="IPR023614">
    <property type="entry name" value="Porin_dom_sf"/>
</dbReference>
<comment type="subunit">
    <text evidence="2">Homotrimer.</text>
</comment>
<dbReference type="PRINTS" id="PR00184">
    <property type="entry name" value="NEISSPPORIN"/>
</dbReference>
<evidence type="ECO:0000256" key="11">
    <source>
        <dbReference type="SAM" id="SignalP"/>
    </source>
</evidence>
<dbReference type="GO" id="GO:0046930">
    <property type="term" value="C:pore complex"/>
    <property type="evidence" value="ECO:0007669"/>
    <property type="project" value="UniProtKB-KW"/>
</dbReference>
<feature type="chain" id="PRO_5022722431" evidence="11">
    <location>
        <begin position="20"/>
        <end position="335"/>
    </location>
</feature>
<evidence type="ECO:0000256" key="10">
    <source>
        <dbReference type="ARBA" id="ARBA00023237"/>
    </source>
</evidence>
<keyword evidence="5" id="KW-0812">Transmembrane</keyword>
<dbReference type="InterPro" id="IPR033900">
    <property type="entry name" value="Gram_neg_porin_domain"/>
</dbReference>
<evidence type="ECO:0000256" key="9">
    <source>
        <dbReference type="ARBA" id="ARBA00023136"/>
    </source>
</evidence>
<evidence type="ECO:0000259" key="12">
    <source>
        <dbReference type="Pfam" id="PF13609"/>
    </source>
</evidence>
<keyword evidence="7" id="KW-0406">Ion transport</keyword>
<keyword evidence="8" id="KW-0626">Porin</keyword>
<evidence type="ECO:0000256" key="5">
    <source>
        <dbReference type="ARBA" id="ARBA00022692"/>
    </source>
</evidence>
<dbReference type="GO" id="GO:0006811">
    <property type="term" value="P:monoatomic ion transport"/>
    <property type="evidence" value="ECO:0007669"/>
    <property type="project" value="UniProtKB-KW"/>
</dbReference>
<gene>
    <name evidence="13" type="ORF">CTTA_3429</name>
</gene>
<dbReference type="CDD" id="cd00342">
    <property type="entry name" value="gram_neg_porins"/>
    <property type="match status" value="1"/>
</dbReference>
<evidence type="ECO:0000256" key="2">
    <source>
        <dbReference type="ARBA" id="ARBA00011233"/>
    </source>
</evidence>
<evidence type="ECO:0000256" key="7">
    <source>
        <dbReference type="ARBA" id="ARBA00023065"/>
    </source>
</evidence>